<evidence type="ECO:0000256" key="1">
    <source>
        <dbReference type="SAM" id="Coils"/>
    </source>
</evidence>
<accession>A0A1B6PPG4</accession>
<keyword evidence="3" id="KW-0472">Membrane</keyword>
<feature type="transmembrane region" description="Helical" evidence="3">
    <location>
        <begin position="90"/>
        <end position="110"/>
    </location>
</feature>
<dbReference type="OMA" id="WHAFMAG"/>
<evidence type="ECO:0000256" key="2">
    <source>
        <dbReference type="SAM" id="MobiDB-lite"/>
    </source>
</evidence>
<organism evidence="4 5">
    <name type="scientific">Sorghum bicolor</name>
    <name type="common">Sorghum</name>
    <name type="synonym">Sorghum vulgare</name>
    <dbReference type="NCBI Taxonomy" id="4558"/>
    <lineage>
        <taxon>Eukaryota</taxon>
        <taxon>Viridiplantae</taxon>
        <taxon>Streptophyta</taxon>
        <taxon>Embryophyta</taxon>
        <taxon>Tracheophyta</taxon>
        <taxon>Spermatophyta</taxon>
        <taxon>Magnoliopsida</taxon>
        <taxon>Liliopsida</taxon>
        <taxon>Poales</taxon>
        <taxon>Poaceae</taxon>
        <taxon>PACMAD clade</taxon>
        <taxon>Panicoideae</taxon>
        <taxon>Andropogonodae</taxon>
        <taxon>Andropogoneae</taxon>
        <taxon>Sorghinae</taxon>
        <taxon>Sorghum</taxon>
    </lineage>
</organism>
<reference evidence="5" key="2">
    <citation type="journal article" date="2018" name="Plant J.">
        <title>The Sorghum bicolor reference genome: improved assembly, gene annotations, a transcriptome atlas, and signatures of genome organization.</title>
        <authorList>
            <person name="McCormick R.F."/>
            <person name="Truong S.K."/>
            <person name="Sreedasyam A."/>
            <person name="Jenkins J."/>
            <person name="Shu S."/>
            <person name="Sims D."/>
            <person name="Kennedy M."/>
            <person name="Amirebrahimi M."/>
            <person name="Weers B.D."/>
            <person name="McKinley B."/>
            <person name="Mattison A."/>
            <person name="Morishige D.T."/>
            <person name="Grimwood J."/>
            <person name="Schmutz J."/>
            <person name="Mullet J.E."/>
        </authorList>
    </citation>
    <scope>NUCLEOTIDE SEQUENCE [LARGE SCALE GENOMIC DNA]</scope>
    <source>
        <strain evidence="5">cv. BTx623</strain>
    </source>
</reference>
<proteinExistence type="predicted"/>
<keyword evidence="1" id="KW-0175">Coiled coil</keyword>
<keyword evidence="5" id="KW-1185">Reference proteome</keyword>
<evidence type="ECO:0000313" key="4">
    <source>
        <dbReference type="EMBL" id="KXG27551.1"/>
    </source>
</evidence>
<protein>
    <submittedName>
        <fullName evidence="4">Uncharacterized protein</fullName>
    </submittedName>
</protein>
<dbReference type="Gramene" id="KXG27551">
    <property type="protein sequence ID" value="KXG27551"/>
    <property type="gene ID" value="SORBI_3005G003500"/>
</dbReference>
<dbReference type="InParanoid" id="A0A1B6PPG4"/>
<reference evidence="4 5" key="1">
    <citation type="journal article" date="2009" name="Nature">
        <title>The Sorghum bicolor genome and the diversification of grasses.</title>
        <authorList>
            <person name="Paterson A.H."/>
            <person name="Bowers J.E."/>
            <person name="Bruggmann R."/>
            <person name="Dubchak I."/>
            <person name="Grimwood J."/>
            <person name="Gundlach H."/>
            <person name="Haberer G."/>
            <person name="Hellsten U."/>
            <person name="Mitros T."/>
            <person name="Poliakov A."/>
            <person name="Schmutz J."/>
            <person name="Spannagl M."/>
            <person name="Tang H."/>
            <person name="Wang X."/>
            <person name="Wicker T."/>
            <person name="Bharti A.K."/>
            <person name="Chapman J."/>
            <person name="Feltus F.A."/>
            <person name="Gowik U."/>
            <person name="Grigoriev I.V."/>
            <person name="Lyons E."/>
            <person name="Maher C.A."/>
            <person name="Martis M."/>
            <person name="Narechania A."/>
            <person name="Otillar R.P."/>
            <person name="Penning B.W."/>
            <person name="Salamov A.A."/>
            <person name="Wang Y."/>
            <person name="Zhang L."/>
            <person name="Carpita N.C."/>
            <person name="Freeling M."/>
            <person name="Gingle A.R."/>
            <person name="Hash C.T."/>
            <person name="Keller B."/>
            <person name="Klein P."/>
            <person name="Kresovich S."/>
            <person name="McCann M.C."/>
            <person name="Ming R."/>
            <person name="Peterson D.G."/>
            <person name="Mehboob-ur-Rahman"/>
            <person name="Ware D."/>
            <person name="Westhoff P."/>
            <person name="Mayer K.F."/>
            <person name="Messing J."/>
            <person name="Rokhsar D.S."/>
        </authorList>
    </citation>
    <scope>NUCLEOTIDE SEQUENCE [LARGE SCALE GENOMIC DNA]</scope>
    <source>
        <strain evidence="5">cv. BTx623</strain>
    </source>
</reference>
<dbReference type="EMBL" id="CM000764">
    <property type="protein sequence ID" value="KXG27551.1"/>
    <property type="molecule type" value="Genomic_DNA"/>
</dbReference>
<keyword evidence="3" id="KW-1133">Transmembrane helix</keyword>
<evidence type="ECO:0000313" key="5">
    <source>
        <dbReference type="Proteomes" id="UP000000768"/>
    </source>
</evidence>
<name>A0A1B6PPG4_SORBI</name>
<keyword evidence="3" id="KW-0812">Transmembrane</keyword>
<gene>
    <name evidence="4" type="ORF">SORBI_3005G003500</name>
</gene>
<dbReference type="OrthoDB" id="692179at2759"/>
<feature type="region of interest" description="Disordered" evidence="2">
    <location>
        <begin position="18"/>
        <end position="67"/>
    </location>
</feature>
<sequence length="172" mass="18654">MAAVAALRRSVVTKMARAPPRLPSALDRHGRLPTSSGGPLVSRFSTSTGGSGSTPPPDNLRGPQTYNNKLSSGNAWHAFMAGVNDAAPKAAYALVFCGSAFIYFYVIPALDRITTQMEALRHNLRALNEEMNKQNEHEALNSMGSQIEVRDEVGEFFKGQRIQASGQVKEHL</sequence>
<dbReference type="Proteomes" id="UP000000768">
    <property type="component" value="Chromosome 5"/>
</dbReference>
<feature type="coiled-coil region" evidence="1">
    <location>
        <begin position="110"/>
        <end position="137"/>
    </location>
</feature>
<evidence type="ECO:0000256" key="3">
    <source>
        <dbReference type="SAM" id="Phobius"/>
    </source>
</evidence>
<dbReference type="AlphaFoldDB" id="A0A1B6PPG4"/>